<reference evidence="1" key="1">
    <citation type="submission" date="2019-08" db="EMBL/GenBank/DDBJ databases">
        <authorList>
            <person name="Kucharzyk K."/>
            <person name="Murdoch R.W."/>
            <person name="Higgins S."/>
            <person name="Loffler F."/>
        </authorList>
    </citation>
    <scope>NUCLEOTIDE SEQUENCE</scope>
</reference>
<comment type="caution">
    <text evidence="1">The sequence shown here is derived from an EMBL/GenBank/DDBJ whole genome shotgun (WGS) entry which is preliminary data.</text>
</comment>
<accession>A0A644X9L3</accession>
<dbReference type="EMBL" id="VSSQ01002031">
    <property type="protein sequence ID" value="MPM12862.1"/>
    <property type="molecule type" value="Genomic_DNA"/>
</dbReference>
<organism evidence="1">
    <name type="scientific">bioreactor metagenome</name>
    <dbReference type="NCBI Taxonomy" id="1076179"/>
    <lineage>
        <taxon>unclassified sequences</taxon>
        <taxon>metagenomes</taxon>
        <taxon>ecological metagenomes</taxon>
    </lineage>
</organism>
<name>A0A644X9L3_9ZZZZ</name>
<dbReference type="AlphaFoldDB" id="A0A644X9L3"/>
<sequence length="56" mass="6311">MIERIDTMTYQDCFLTAATTLLDWDIPVELLPLTITNQAASLVGWEAEHRGSSAWD</sequence>
<gene>
    <name evidence="1" type="ORF">SDC9_59216</name>
</gene>
<proteinExistence type="predicted"/>
<evidence type="ECO:0000313" key="1">
    <source>
        <dbReference type="EMBL" id="MPM12862.1"/>
    </source>
</evidence>
<protein>
    <submittedName>
        <fullName evidence="1">Uncharacterized protein</fullName>
    </submittedName>
</protein>